<sequence>MFNNPKVFTNISKLTQHIELADRSTILASRTETVRIKLSHFLLDLSDCLLTFQVLDKNDNLIVKGSFKGGNFKVNTENELALTTISHSNQSLTLHQATGHPSPEYLNKMFPKSNVQNFLCDSCNLCKITKYLFKGSFPLPQQKLQFLHMDLFGPV</sequence>
<organism evidence="1 2">
    <name type="scientific">Austropuccinia psidii MF-1</name>
    <dbReference type="NCBI Taxonomy" id="1389203"/>
    <lineage>
        <taxon>Eukaryota</taxon>
        <taxon>Fungi</taxon>
        <taxon>Dikarya</taxon>
        <taxon>Basidiomycota</taxon>
        <taxon>Pucciniomycotina</taxon>
        <taxon>Pucciniomycetes</taxon>
        <taxon>Pucciniales</taxon>
        <taxon>Sphaerophragmiaceae</taxon>
        <taxon>Austropuccinia</taxon>
    </lineage>
</organism>
<proteinExistence type="predicted"/>
<dbReference type="Proteomes" id="UP000765509">
    <property type="component" value="Unassembled WGS sequence"/>
</dbReference>
<protein>
    <recommendedName>
        <fullName evidence="3">GAG-pre-integrase domain-containing protein</fullName>
    </recommendedName>
</protein>
<dbReference type="AlphaFoldDB" id="A0A9Q3P7E2"/>
<reference evidence="1" key="1">
    <citation type="submission" date="2021-03" db="EMBL/GenBank/DDBJ databases">
        <title>Draft genome sequence of rust myrtle Austropuccinia psidii MF-1, a brazilian biotype.</title>
        <authorList>
            <person name="Quecine M.C."/>
            <person name="Pachon D.M.R."/>
            <person name="Bonatelli M.L."/>
            <person name="Correr F.H."/>
            <person name="Franceschini L.M."/>
            <person name="Leite T.F."/>
            <person name="Margarido G.R.A."/>
            <person name="Almeida C.A."/>
            <person name="Ferrarezi J.A."/>
            <person name="Labate C.A."/>
        </authorList>
    </citation>
    <scope>NUCLEOTIDE SEQUENCE</scope>
    <source>
        <strain evidence="1">MF-1</strain>
    </source>
</reference>
<evidence type="ECO:0000313" key="1">
    <source>
        <dbReference type="EMBL" id="MBW0551045.1"/>
    </source>
</evidence>
<comment type="caution">
    <text evidence="1">The sequence shown here is derived from an EMBL/GenBank/DDBJ whole genome shotgun (WGS) entry which is preliminary data.</text>
</comment>
<keyword evidence="2" id="KW-1185">Reference proteome</keyword>
<evidence type="ECO:0000313" key="2">
    <source>
        <dbReference type="Proteomes" id="UP000765509"/>
    </source>
</evidence>
<dbReference type="OrthoDB" id="7691805at2759"/>
<dbReference type="EMBL" id="AVOT02056778">
    <property type="protein sequence ID" value="MBW0551045.1"/>
    <property type="molecule type" value="Genomic_DNA"/>
</dbReference>
<evidence type="ECO:0008006" key="3">
    <source>
        <dbReference type="Google" id="ProtNLM"/>
    </source>
</evidence>
<gene>
    <name evidence="1" type="ORF">O181_090760</name>
</gene>
<accession>A0A9Q3P7E2</accession>
<name>A0A9Q3P7E2_9BASI</name>